<feature type="domain" description="Acyl-CoA dehydrogenase/oxidase N-terminal" evidence="9">
    <location>
        <begin position="11"/>
        <end position="120"/>
    </location>
</feature>
<dbReference type="RefSeq" id="WP_044578542.1">
    <property type="nucleotide sequence ID" value="NZ_BAABDR010000055.1"/>
</dbReference>
<dbReference type="InterPro" id="IPR046373">
    <property type="entry name" value="Acyl-CoA_Oxase/DH_mid-dom_sf"/>
</dbReference>
<dbReference type="Pfam" id="PF00441">
    <property type="entry name" value="Acyl-CoA_dh_1"/>
    <property type="match status" value="1"/>
</dbReference>
<sequence>MSPRQTADTAPERDALITMVRDFAAKEITPVVEELDSTERFPEEIYARMGELGLMGITVPERDGGAGGLVADYIAVMEELSYGYASVADQCGLVELVGSLLTGYGTQEQKDRYLPGIISGRTRCAYALTEPGAGSDLGSLATRARRDGADWVLNGEKIYIHNAPVADVALVLAVTDPGKRKRGGMSMFLVDVDTPGVERGYREKKMGQKASPVGGFVFTDVRLPPTALLGEEGSGFGAVLSVLEKGRLGIGALANGISRAALDTANEHAVSRHQFGRPLSEFQSVAFQLADMAVDHQAAKLLLEHAAGLLDTGRPAGPACSMAKLFASEASVRTTSGAVQILGGGGYIRGVPAERLYRDARITTIYEGTSEVQRLIISRDLVRRRG</sequence>
<evidence type="ECO:0000259" key="8">
    <source>
        <dbReference type="Pfam" id="PF02770"/>
    </source>
</evidence>
<reference evidence="10" key="1">
    <citation type="submission" date="2014-05" db="EMBL/GenBank/DDBJ databases">
        <authorList>
            <person name="Horn Fabian"/>
        </authorList>
    </citation>
    <scope>NUCLEOTIDE SEQUENCE</scope>
</reference>
<proteinExistence type="inferred from homology"/>
<comment type="similarity">
    <text evidence="2 6">Belongs to the acyl-CoA dehydrogenase family.</text>
</comment>
<dbReference type="Proteomes" id="UP000756710">
    <property type="component" value="Unassembled WGS sequence"/>
</dbReference>
<evidence type="ECO:0000313" key="11">
    <source>
        <dbReference type="EMBL" id="MBP2060099.1"/>
    </source>
</evidence>
<evidence type="ECO:0000313" key="10">
    <source>
        <dbReference type="EMBL" id="CDR13982.1"/>
    </source>
</evidence>
<dbReference type="PANTHER" id="PTHR43884:SF12">
    <property type="entry name" value="ISOVALERYL-COA DEHYDROGENASE, MITOCHONDRIAL-RELATED"/>
    <property type="match status" value="1"/>
</dbReference>
<gene>
    <name evidence="11" type="ORF">J2Z30_001097</name>
    <name evidence="10" type="ORF">SIRAN8190</name>
</gene>
<evidence type="ECO:0000256" key="5">
    <source>
        <dbReference type="ARBA" id="ARBA00023002"/>
    </source>
</evidence>
<organism evidence="10">
    <name type="scientific">Streptomyces iranensis</name>
    <dbReference type="NCBI Taxonomy" id="576784"/>
    <lineage>
        <taxon>Bacteria</taxon>
        <taxon>Bacillati</taxon>
        <taxon>Actinomycetota</taxon>
        <taxon>Actinomycetes</taxon>
        <taxon>Kitasatosporales</taxon>
        <taxon>Streptomycetaceae</taxon>
        <taxon>Streptomyces</taxon>
        <taxon>Streptomyces violaceusniger group</taxon>
    </lineage>
</organism>
<dbReference type="FunFam" id="1.10.540.10:FF:000026">
    <property type="entry name" value="Acyl-CoA dehydrogenase medium chain"/>
    <property type="match status" value="1"/>
</dbReference>
<feature type="domain" description="Acyl-CoA dehydrogenase/oxidase C-terminal" evidence="7">
    <location>
        <begin position="233"/>
        <end position="381"/>
    </location>
</feature>
<dbReference type="Pfam" id="PF02771">
    <property type="entry name" value="Acyl-CoA_dh_N"/>
    <property type="match status" value="1"/>
</dbReference>
<dbReference type="Gene3D" id="1.10.540.10">
    <property type="entry name" value="Acyl-CoA dehydrogenase/oxidase, N-terminal domain"/>
    <property type="match status" value="1"/>
</dbReference>
<dbReference type="InterPro" id="IPR009075">
    <property type="entry name" value="AcylCo_DH/oxidase_C"/>
</dbReference>
<evidence type="ECO:0000256" key="1">
    <source>
        <dbReference type="ARBA" id="ARBA00001974"/>
    </source>
</evidence>
<keyword evidence="3 6" id="KW-0285">Flavoprotein</keyword>
<dbReference type="FunFam" id="1.20.140.10:FF:000004">
    <property type="entry name" value="Acyl-CoA dehydrogenase FadE25"/>
    <property type="match status" value="1"/>
</dbReference>
<dbReference type="AlphaFoldDB" id="A0A060ZZP1"/>
<evidence type="ECO:0000256" key="3">
    <source>
        <dbReference type="ARBA" id="ARBA00022630"/>
    </source>
</evidence>
<dbReference type="GO" id="GO:0003995">
    <property type="term" value="F:acyl-CoA dehydrogenase activity"/>
    <property type="evidence" value="ECO:0007669"/>
    <property type="project" value="InterPro"/>
</dbReference>
<reference evidence="11 12" key="2">
    <citation type="submission" date="2021-03" db="EMBL/GenBank/DDBJ databases">
        <title>Genomic Encyclopedia of Type Strains, Phase IV (KMG-IV): sequencing the most valuable type-strain genomes for metagenomic binning, comparative biology and taxonomic classification.</title>
        <authorList>
            <person name="Goeker M."/>
        </authorList>
    </citation>
    <scope>NUCLEOTIDE SEQUENCE [LARGE SCALE GENOMIC DNA]</scope>
    <source>
        <strain evidence="11 12">DSM 41954</strain>
    </source>
</reference>
<keyword evidence="12" id="KW-1185">Reference proteome</keyword>
<evidence type="ECO:0000256" key="6">
    <source>
        <dbReference type="RuleBase" id="RU362125"/>
    </source>
</evidence>
<name>A0A060ZZP1_9ACTN</name>
<dbReference type="InterPro" id="IPR009100">
    <property type="entry name" value="AcylCoA_DH/oxidase_NM_dom_sf"/>
</dbReference>
<dbReference type="InterPro" id="IPR013786">
    <property type="entry name" value="AcylCoA_DH/ox_N"/>
</dbReference>
<keyword evidence="4 6" id="KW-0274">FAD</keyword>
<dbReference type="EMBL" id="LK022848">
    <property type="protein sequence ID" value="CDR13982.1"/>
    <property type="molecule type" value="Genomic_DNA"/>
</dbReference>
<dbReference type="Pfam" id="PF02770">
    <property type="entry name" value="Acyl-CoA_dh_M"/>
    <property type="match status" value="1"/>
</dbReference>
<evidence type="ECO:0000256" key="4">
    <source>
        <dbReference type="ARBA" id="ARBA00022827"/>
    </source>
</evidence>
<dbReference type="EMBL" id="JAGGLR010000002">
    <property type="protein sequence ID" value="MBP2060099.1"/>
    <property type="molecule type" value="Genomic_DNA"/>
</dbReference>
<evidence type="ECO:0000259" key="7">
    <source>
        <dbReference type="Pfam" id="PF00441"/>
    </source>
</evidence>
<comment type="cofactor">
    <cofactor evidence="1 6">
        <name>FAD</name>
        <dbReference type="ChEBI" id="CHEBI:57692"/>
    </cofactor>
</comment>
<evidence type="ECO:0000256" key="2">
    <source>
        <dbReference type="ARBA" id="ARBA00009347"/>
    </source>
</evidence>
<dbReference type="InterPro" id="IPR036250">
    <property type="entry name" value="AcylCo_DH-like_C"/>
</dbReference>
<accession>A0A060ZZP1</accession>
<dbReference type="SUPFAM" id="SSF56645">
    <property type="entry name" value="Acyl-CoA dehydrogenase NM domain-like"/>
    <property type="match status" value="1"/>
</dbReference>
<protein>
    <submittedName>
        <fullName evidence="10">Acyl-CoA dehydrogenase domain-containingprotein</fullName>
    </submittedName>
    <submittedName>
        <fullName evidence="11">Alkylation response protein AidB-like acyl-CoA dehydrogenase</fullName>
    </submittedName>
</protein>
<dbReference type="PROSITE" id="PS00072">
    <property type="entry name" value="ACYL_COA_DH_1"/>
    <property type="match status" value="1"/>
</dbReference>
<dbReference type="InterPro" id="IPR006091">
    <property type="entry name" value="Acyl-CoA_Oxase/DH_mid-dom"/>
</dbReference>
<dbReference type="HOGENOM" id="CLU_018204_0_2_11"/>
<dbReference type="Gene3D" id="2.40.110.10">
    <property type="entry name" value="Butyryl-CoA Dehydrogenase, subunit A, domain 2"/>
    <property type="match status" value="1"/>
</dbReference>
<dbReference type="Gene3D" id="1.20.140.10">
    <property type="entry name" value="Butyryl-CoA Dehydrogenase, subunit A, domain 3"/>
    <property type="match status" value="1"/>
</dbReference>
<dbReference type="PANTHER" id="PTHR43884">
    <property type="entry name" value="ACYL-COA DEHYDROGENASE"/>
    <property type="match status" value="1"/>
</dbReference>
<dbReference type="FunFam" id="2.40.110.10:FF:000002">
    <property type="entry name" value="Acyl-CoA dehydrogenase fadE12"/>
    <property type="match status" value="1"/>
</dbReference>
<dbReference type="PIRSF" id="PIRSF016578">
    <property type="entry name" value="HsaA"/>
    <property type="match status" value="1"/>
</dbReference>
<feature type="domain" description="Acyl-CoA oxidase/dehydrogenase middle" evidence="8">
    <location>
        <begin position="125"/>
        <end position="221"/>
    </location>
</feature>
<dbReference type="InterPro" id="IPR006089">
    <property type="entry name" value="Acyl-CoA_DH_CS"/>
</dbReference>
<dbReference type="SUPFAM" id="SSF47203">
    <property type="entry name" value="Acyl-CoA dehydrogenase C-terminal domain-like"/>
    <property type="match status" value="1"/>
</dbReference>
<dbReference type="InterPro" id="IPR037069">
    <property type="entry name" value="AcylCoA_DH/ox_N_sf"/>
</dbReference>
<keyword evidence="5 6" id="KW-0560">Oxidoreductase</keyword>
<evidence type="ECO:0000259" key="9">
    <source>
        <dbReference type="Pfam" id="PF02771"/>
    </source>
</evidence>
<evidence type="ECO:0000313" key="12">
    <source>
        <dbReference type="Proteomes" id="UP000756710"/>
    </source>
</evidence>
<dbReference type="GO" id="GO:0050660">
    <property type="term" value="F:flavin adenine dinucleotide binding"/>
    <property type="evidence" value="ECO:0007669"/>
    <property type="project" value="InterPro"/>
</dbReference>